<dbReference type="AlphaFoldDB" id="A0A5B8Z4Y5"/>
<evidence type="ECO:0000259" key="1">
    <source>
        <dbReference type="PROSITE" id="PS50112"/>
    </source>
</evidence>
<dbReference type="SMART" id="SM00052">
    <property type="entry name" value="EAL"/>
    <property type="match status" value="1"/>
</dbReference>
<dbReference type="CDD" id="cd01949">
    <property type="entry name" value="GGDEF"/>
    <property type="match status" value="1"/>
</dbReference>
<dbReference type="Gene3D" id="3.30.70.270">
    <property type="match status" value="1"/>
</dbReference>
<dbReference type="PANTHER" id="PTHR44757:SF2">
    <property type="entry name" value="BIOFILM ARCHITECTURE MAINTENANCE PROTEIN MBAA"/>
    <property type="match status" value="1"/>
</dbReference>
<evidence type="ECO:0000259" key="2">
    <source>
        <dbReference type="PROSITE" id="PS50113"/>
    </source>
</evidence>
<dbReference type="PROSITE" id="PS50112">
    <property type="entry name" value="PAS"/>
    <property type="match status" value="1"/>
</dbReference>
<evidence type="ECO:0000313" key="6">
    <source>
        <dbReference type="Proteomes" id="UP000321555"/>
    </source>
</evidence>
<evidence type="ECO:0000259" key="4">
    <source>
        <dbReference type="PROSITE" id="PS50887"/>
    </source>
</evidence>
<dbReference type="SUPFAM" id="SSF141868">
    <property type="entry name" value="EAL domain-like"/>
    <property type="match status" value="1"/>
</dbReference>
<evidence type="ECO:0000259" key="3">
    <source>
        <dbReference type="PROSITE" id="PS50883"/>
    </source>
</evidence>
<dbReference type="SMART" id="SM00086">
    <property type="entry name" value="PAC"/>
    <property type="match status" value="2"/>
</dbReference>
<dbReference type="InterPro" id="IPR043128">
    <property type="entry name" value="Rev_trsase/Diguanyl_cyclase"/>
</dbReference>
<protein>
    <submittedName>
        <fullName evidence="5">GGDEF and EAL domain-containing protein</fullName>
    </submittedName>
</protein>
<accession>A0A5B8Z4Y5</accession>
<dbReference type="CDD" id="cd00130">
    <property type="entry name" value="PAS"/>
    <property type="match status" value="1"/>
</dbReference>
<dbReference type="PROSITE" id="PS50113">
    <property type="entry name" value="PAC"/>
    <property type="match status" value="1"/>
</dbReference>
<proteinExistence type="predicted"/>
<gene>
    <name evidence="5" type="ORF">FSZ17_13480</name>
</gene>
<dbReference type="NCBIfam" id="TIGR00254">
    <property type="entry name" value="GGDEF"/>
    <property type="match status" value="1"/>
</dbReference>
<evidence type="ECO:0000313" key="5">
    <source>
        <dbReference type="EMBL" id="QED48164.1"/>
    </source>
</evidence>
<dbReference type="SUPFAM" id="SSF55785">
    <property type="entry name" value="PYP-like sensor domain (PAS domain)"/>
    <property type="match status" value="2"/>
</dbReference>
<feature type="domain" description="PAS" evidence="1">
    <location>
        <begin position="48"/>
        <end position="92"/>
    </location>
</feature>
<dbReference type="PROSITE" id="PS50883">
    <property type="entry name" value="EAL"/>
    <property type="match status" value="1"/>
</dbReference>
<keyword evidence="6" id="KW-1185">Reference proteome</keyword>
<dbReference type="InterPro" id="IPR000014">
    <property type="entry name" value="PAS"/>
</dbReference>
<dbReference type="PROSITE" id="PS50887">
    <property type="entry name" value="GGDEF"/>
    <property type="match status" value="1"/>
</dbReference>
<dbReference type="Gene3D" id="3.30.450.20">
    <property type="entry name" value="PAS domain"/>
    <property type="match status" value="2"/>
</dbReference>
<dbReference type="InterPro" id="IPR029787">
    <property type="entry name" value="Nucleotide_cyclase"/>
</dbReference>
<dbReference type="FunFam" id="3.30.70.270:FF:000001">
    <property type="entry name" value="Diguanylate cyclase domain protein"/>
    <property type="match status" value="1"/>
</dbReference>
<dbReference type="InterPro" id="IPR001633">
    <property type="entry name" value="EAL_dom"/>
</dbReference>
<dbReference type="InterPro" id="IPR000160">
    <property type="entry name" value="GGDEF_dom"/>
</dbReference>
<dbReference type="Pfam" id="PF00563">
    <property type="entry name" value="EAL"/>
    <property type="match status" value="1"/>
</dbReference>
<sequence>MMADMFEDKQVQPWIDSLKELFRNGHQNYKNLLQMEQDILQIGHFLEDFSNLKYALDVSAIVACTDTNGKIIYANDKFCELSKFSRKELIGNDHRILNSGHHDKQFFVEMWNQIRQGEVWEGEVKNKAKDGSYYWVKTTIVPLKDLTGNTVMYIAIRTDISEGKNAQEKLITALQNDYRHVVTSMQNLIFKVIKDKNGQFVYTLNEGKLAYELGLEKEKMLNKSLKDIFSEELQLMLEKYYCEAFLGRQLSYNYSFRGRQLLTYLSPIVSDGKVVEVIGCMSDITELHQAKQEVEFLAYHDSLTSLPNRRKLNEDLNHIIEKSQNNNDRFALFYIDLDRFKHINDSFGHSVGDCLITKVSSMLKKAIGNNSRLYRFAGDEFIIIFPQMKNHEEAMIKAKQILLLFEQSINLSNQLEINATCSIGISLFPEHGETSEELIRNADAAMYAAKTYGRSTYKMYEEEICQSQEKALLIEYHLRKAIDQNEFELYFQPKIDLNTKEMNGMEALLRWNNEELGSIPPDTFIPIAEETGLILKIDRWVLEKACEQNKKWNDSQFFKPMKVSVNISPLHFRTPKFQQVVQQVLEQTELDPNLLEIEITENSFMNQTEECIECLNDLRKMGITVAIDDFGKGYSSLNYLRKFPIHALKIDRTFIHEVSRNMDDIAIVKAITLLAHELNLKVVAEGIETKEVIDVLEEIGCDEIQGFYVSKPLSKNEFENLIKQNTNQNFIL</sequence>
<dbReference type="SUPFAM" id="SSF55073">
    <property type="entry name" value="Nucleotide cyclase"/>
    <property type="match status" value="1"/>
</dbReference>
<feature type="domain" description="EAL" evidence="3">
    <location>
        <begin position="471"/>
        <end position="726"/>
    </location>
</feature>
<dbReference type="InterPro" id="IPR035919">
    <property type="entry name" value="EAL_sf"/>
</dbReference>
<dbReference type="Pfam" id="PF00990">
    <property type="entry name" value="GGDEF"/>
    <property type="match status" value="1"/>
</dbReference>
<dbReference type="Gene3D" id="3.20.20.450">
    <property type="entry name" value="EAL domain"/>
    <property type="match status" value="1"/>
</dbReference>
<dbReference type="InterPro" id="IPR001610">
    <property type="entry name" value="PAC"/>
</dbReference>
<dbReference type="PANTHER" id="PTHR44757">
    <property type="entry name" value="DIGUANYLATE CYCLASE DGCP"/>
    <property type="match status" value="1"/>
</dbReference>
<name>A0A5B8Z4Y5_CYTDA</name>
<dbReference type="InterPro" id="IPR052155">
    <property type="entry name" value="Biofilm_reg_signaling"/>
</dbReference>
<dbReference type="SMART" id="SM00267">
    <property type="entry name" value="GGDEF"/>
    <property type="match status" value="1"/>
</dbReference>
<reference evidence="6" key="1">
    <citation type="submission" date="2019-08" db="EMBL/GenBank/DDBJ databases">
        <authorList>
            <person name="Zheng X."/>
        </authorList>
    </citation>
    <scope>NUCLEOTIDE SEQUENCE [LARGE SCALE GENOMIC DNA]</scope>
    <source>
        <strain evidence="6">FJAT-25496</strain>
    </source>
</reference>
<dbReference type="InterPro" id="IPR035965">
    <property type="entry name" value="PAS-like_dom_sf"/>
</dbReference>
<dbReference type="Pfam" id="PF13426">
    <property type="entry name" value="PAS_9"/>
    <property type="match status" value="2"/>
</dbReference>
<dbReference type="CDD" id="cd01948">
    <property type="entry name" value="EAL"/>
    <property type="match status" value="1"/>
</dbReference>
<dbReference type="KEGG" id="bda:FSZ17_13480"/>
<feature type="domain" description="PAC" evidence="2">
    <location>
        <begin position="120"/>
        <end position="172"/>
    </location>
</feature>
<dbReference type="Proteomes" id="UP000321555">
    <property type="component" value="Chromosome"/>
</dbReference>
<dbReference type="NCBIfam" id="TIGR00229">
    <property type="entry name" value="sensory_box"/>
    <property type="match status" value="1"/>
</dbReference>
<feature type="domain" description="GGDEF" evidence="4">
    <location>
        <begin position="328"/>
        <end position="462"/>
    </location>
</feature>
<dbReference type="OrthoDB" id="9759607at2"/>
<dbReference type="InterPro" id="IPR000700">
    <property type="entry name" value="PAS-assoc_C"/>
</dbReference>
<organism evidence="5 6">
    <name type="scientific">Cytobacillus dafuensis</name>
    <name type="common">Bacillus dafuensis</name>
    <dbReference type="NCBI Taxonomy" id="1742359"/>
    <lineage>
        <taxon>Bacteria</taxon>
        <taxon>Bacillati</taxon>
        <taxon>Bacillota</taxon>
        <taxon>Bacilli</taxon>
        <taxon>Bacillales</taxon>
        <taxon>Bacillaceae</taxon>
        <taxon>Cytobacillus</taxon>
    </lineage>
</organism>
<dbReference type="EMBL" id="CP042593">
    <property type="protein sequence ID" value="QED48164.1"/>
    <property type="molecule type" value="Genomic_DNA"/>
</dbReference>
<dbReference type="STRING" id="1742359.GCA_001439625_01765"/>
<dbReference type="FunFam" id="3.20.20.450:FF:000001">
    <property type="entry name" value="Cyclic di-GMP phosphodiesterase yahA"/>
    <property type="match status" value="1"/>
</dbReference>